<dbReference type="PANTHER" id="PTHR47331">
    <property type="entry name" value="PHD-TYPE DOMAIN-CONTAINING PROTEIN"/>
    <property type="match status" value="1"/>
</dbReference>
<organism evidence="1 2">
    <name type="scientific">Holothuria leucospilota</name>
    <name type="common">Black long sea cucumber</name>
    <name type="synonym">Mertensiothuria leucospilota</name>
    <dbReference type="NCBI Taxonomy" id="206669"/>
    <lineage>
        <taxon>Eukaryota</taxon>
        <taxon>Metazoa</taxon>
        <taxon>Echinodermata</taxon>
        <taxon>Eleutherozoa</taxon>
        <taxon>Echinozoa</taxon>
        <taxon>Holothuroidea</taxon>
        <taxon>Aspidochirotacea</taxon>
        <taxon>Aspidochirotida</taxon>
        <taxon>Holothuriidae</taxon>
        <taxon>Holothuria</taxon>
    </lineage>
</organism>
<name>A0A9Q1CM88_HOLLE</name>
<dbReference type="Pfam" id="PF03564">
    <property type="entry name" value="DUF1759"/>
    <property type="match status" value="1"/>
</dbReference>
<dbReference type="Proteomes" id="UP001152320">
    <property type="component" value="Chromosome 1"/>
</dbReference>
<dbReference type="EMBL" id="JAIZAY010000001">
    <property type="protein sequence ID" value="KAJ8047962.1"/>
    <property type="molecule type" value="Genomic_DNA"/>
</dbReference>
<evidence type="ECO:0000313" key="2">
    <source>
        <dbReference type="Proteomes" id="UP001152320"/>
    </source>
</evidence>
<sequence>MPKLEMVTFSGDPSEFWGFMNNHEASVASKTIDSQTKLTYLIQNCKGEARESIVDWVLLQPDEGYRRAIDILRTQFGQPHVICHSLLGKVFNRPQIKPNDGVALSSLARVMRKCQITV</sequence>
<comment type="caution">
    <text evidence="1">The sequence shown here is derived from an EMBL/GenBank/DDBJ whole genome shotgun (WGS) entry which is preliminary data.</text>
</comment>
<proteinExistence type="predicted"/>
<gene>
    <name evidence="1" type="ORF">HOLleu_00096</name>
</gene>
<accession>A0A9Q1CM88</accession>
<keyword evidence="2" id="KW-1185">Reference proteome</keyword>
<protein>
    <submittedName>
        <fullName evidence="1">Uncharacterized protein</fullName>
    </submittedName>
</protein>
<dbReference type="OrthoDB" id="10068075at2759"/>
<evidence type="ECO:0000313" key="1">
    <source>
        <dbReference type="EMBL" id="KAJ8047962.1"/>
    </source>
</evidence>
<dbReference type="InterPro" id="IPR005312">
    <property type="entry name" value="DUF1759"/>
</dbReference>
<dbReference type="AlphaFoldDB" id="A0A9Q1CM88"/>
<reference evidence="1" key="1">
    <citation type="submission" date="2021-10" db="EMBL/GenBank/DDBJ databases">
        <title>Tropical sea cucumber genome reveals ecological adaptation and Cuvierian tubules defense mechanism.</title>
        <authorList>
            <person name="Chen T."/>
        </authorList>
    </citation>
    <scope>NUCLEOTIDE SEQUENCE</scope>
    <source>
        <strain evidence="1">Nanhai2018</strain>
        <tissue evidence="1">Muscle</tissue>
    </source>
</reference>